<comment type="caution">
    <text evidence="2">The sequence shown here is derived from an EMBL/GenBank/DDBJ whole genome shotgun (WGS) entry which is preliminary data.</text>
</comment>
<sequence length="139" mass="15310">MIVGHDVEAVVGPFGAGAPGVIARTIHRPAGLNRTGDAAFNPEVIEVGRERMRRRNTPELTGRNCGREVKILVVVGVKIGLKRQAFELAGANRGPRPLPRCRQGRQQHGGEDGNDCNYHQKLNQCESFPHFPEHFTPPF</sequence>
<reference evidence="2" key="1">
    <citation type="submission" date="2019-08" db="EMBL/GenBank/DDBJ databases">
        <authorList>
            <person name="Kucharzyk K."/>
            <person name="Murdoch R.W."/>
            <person name="Higgins S."/>
            <person name="Loffler F."/>
        </authorList>
    </citation>
    <scope>NUCLEOTIDE SEQUENCE</scope>
</reference>
<dbReference type="EMBL" id="VSSQ01008127">
    <property type="protein sequence ID" value="MPM37967.1"/>
    <property type="molecule type" value="Genomic_DNA"/>
</dbReference>
<gene>
    <name evidence="2" type="ORF">SDC9_84589</name>
</gene>
<dbReference type="AlphaFoldDB" id="A0A644ZBA6"/>
<accession>A0A644ZBA6</accession>
<evidence type="ECO:0000313" key="2">
    <source>
        <dbReference type="EMBL" id="MPM37967.1"/>
    </source>
</evidence>
<organism evidence="2">
    <name type="scientific">bioreactor metagenome</name>
    <dbReference type="NCBI Taxonomy" id="1076179"/>
    <lineage>
        <taxon>unclassified sequences</taxon>
        <taxon>metagenomes</taxon>
        <taxon>ecological metagenomes</taxon>
    </lineage>
</organism>
<feature type="region of interest" description="Disordered" evidence="1">
    <location>
        <begin position="92"/>
        <end position="114"/>
    </location>
</feature>
<protein>
    <submittedName>
        <fullName evidence="2">Uncharacterized protein</fullName>
    </submittedName>
</protein>
<proteinExistence type="predicted"/>
<evidence type="ECO:0000256" key="1">
    <source>
        <dbReference type="SAM" id="MobiDB-lite"/>
    </source>
</evidence>
<name>A0A644ZBA6_9ZZZZ</name>